<organism evidence="1 2">
    <name type="scientific">Candidatus Epulonipiscium fishelsonii</name>
    <dbReference type="NCBI Taxonomy" id="77094"/>
    <lineage>
        <taxon>Bacteria</taxon>
        <taxon>Bacillati</taxon>
        <taxon>Bacillota</taxon>
        <taxon>Clostridia</taxon>
        <taxon>Lachnospirales</taxon>
        <taxon>Lachnospiraceae</taxon>
        <taxon>Candidatus Epulonipiscium</taxon>
    </lineage>
</organism>
<keyword evidence="2" id="KW-1185">Reference proteome</keyword>
<gene>
    <name evidence="1" type="ORF">AN396_01600</name>
</gene>
<proteinExistence type="predicted"/>
<evidence type="ECO:0000313" key="1">
    <source>
        <dbReference type="EMBL" id="ONI42950.1"/>
    </source>
</evidence>
<comment type="caution">
    <text evidence="1">The sequence shown here is derived from an EMBL/GenBank/DDBJ whole genome shotgun (WGS) entry which is preliminary data.</text>
</comment>
<accession>A0ACC8XHD7</accession>
<reference evidence="1" key="1">
    <citation type="submission" date="2016-08" db="EMBL/GenBank/DDBJ databases">
        <authorList>
            <person name="Ngugi D.K."/>
            <person name="Miyake S."/>
            <person name="Stingl U."/>
        </authorList>
    </citation>
    <scope>NUCLEOTIDE SEQUENCE</scope>
    <source>
        <strain evidence="1">SCG-B11WGA-EpuloA1</strain>
    </source>
</reference>
<name>A0ACC8XHD7_9FIRM</name>
<evidence type="ECO:0000313" key="2">
    <source>
        <dbReference type="Proteomes" id="UP000188605"/>
    </source>
</evidence>
<dbReference type="Proteomes" id="UP000188605">
    <property type="component" value="Unassembled WGS sequence"/>
</dbReference>
<protein>
    <submittedName>
        <fullName evidence="1">Uncharacterized protein</fullName>
    </submittedName>
</protein>
<sequence length="481" mass="53169">MNTNQIFESVDNRTSMLEDINAYIWDNPELGFMETKSIVPLIEALKKEGFSIEEKVAGIPTAFVGTWGSGRPIIGLLAEFDALPVLSQKASCATKEEVEKGGNGHGCGHCAIATGTLGAALAIKDYLERNKLSGTVKYYGCPGEEYGSGKAFMARDGVFDDDDCCLTWHPNDFNAMMSFGTLSNKRYQFQFKGRAAHAASVPHLGRSALDACELMNVGVNYMREHMIPEARIHYAYVNAGGPAANIVHDFAELSYTVRSPKMKETLELAERVKKVAKGAALMTETELTIIEKEGMSDTMPMESLDKLMYESLVEVGPPQYDEEDYKLAQLFREDMSEDEKLGNYVRMTSFLGINNKEEAIEISKKGLPDSYPPFNYNPDYYLMGSTDVGDVSYVVPTTGFMLASWAIGVLAHSWKATALSNSSINTKAIVCAAKAMALTAIKVYENPKLAEEMKAEHKRRIPDGYVCPISKDFKPYDAREF</sequence>
<dbReference type="EMBL" id="LJDB01000002">
    <property type="protein sequence ID" value="ONI42950.1"/>
    <property type="molecule type" value="Genomic_DNA"/>
</dbReference>